<reference evidence="1" key="1">
    <citation type="submission" date="2018-10" db="EMBL/GenBank/DDBJ databases">
        <title>Effector identification in a new, highly contiguous assembly of the strawberry crown rot pathogen Phytophthora cactorum.</title>
        <authorList>
            <person name="Armitage A.D."/>
            <person name="Nellist C.F."/>
            <person name="Bates H."/>
            <person name="Vickerstaff R.J."/>
            <person name="Harrison R.J."/>
        </authorList>
    </citation>
    <scope>NUCLEOTIDE SEQUENCE</scope>
    <source>
        <strain evidence="1">4040</strain>
    </source>
</reference>
<dbReference type="AlphaFoldDB" id="A0A8T1KV37"/>
<name>A0A8T1KV37_9STRA</name>
<evidence type="ECO:0000313" key="1">
    <source>
        <dbReference type="EMBL" id="KAG2904666.1"/>
    </source>
</evidence>
<gene>
    <name evidence="1" type="ORF">PC117_g20975</name>
</gene>
<dbReference type="EMBL" id="RCMK01001015">
    <property type="protein sequence ID" value="KAG2904666.1"/>
    <property type="molecule type" value="Genomic_DNA"/>
</dbReference>
<proteinExistence type="predicted"/>
<dbReference type="Proteomes" id="UP000736787">
    <property type="component" value="Unassembled WGS sequence"/>
</dbReference>
<sequence length="125" mass="13825">MSDLELEALQRLTTNVGRSDNATNAAVNGATRCCSGLHCEGAVRCCNCYYAVQDDTACEVTGTSCEKLCGKEREPLLRWLIGVDTVIAARRIVNEPLKVAYCQAMSWRTSEEQGVWTPAHRCYVF</sequence>
<protein>
    <submittedName>
        <fullName evidence="1">Uncharacterized protein</fullName>
    </submittedName>
</protein>
<dbReference type="VEuPathDB" id="FungiDB:PC110_g23624"/>
<evidence type="ECO:0000313" key="2">
    <source>
        <dbReference type="Proteomes" id="UP000736787"/>
    </source>
</evidence>
<comment type="caution">
    <text evidence="1">The sequence shown here is derived from an EMBL/GenBank/DDBJ whole genome shotgun (WGS) entry which is preliminary data.</text>
</comment>
<accession>A0A8T1KV37</accession>
<organism evidence="1 2">
    <name type="scientific">Phytophthora cactorum</name>
    <dbReference type="NCBI Taxonomy" id="29920"/>
    <lineage>
        <taxon>Eukaryota</taxon>
        <taxon>Sar</taxon>
        <taxon>Stramenopiles</taxon>
        <taxon>Oomycota</taxon>
        <taxon>Peronosporomycetes</taxon>
        <taxon>Peronosporales</taxon>
        <taxon>Peronosporaceae</taxon>
        <taxon>Phytophthora</taxon>
    </lineage>
</organism>